<reference evidence="1" key="1">
    <citation type="journal article" date="2020" name="mSystems">
        <title>Genome- and Community-Level Interaction Insights into Carbon Utilization and Element Cycling Functions of Hydrothermarchaeota in Hydrothermal Sediment.</title>
        <authorList>
            <person name="Zhou Z."/>
            <person name="Liu Y."/>
            <person name="Xu W."/>
            <person name="Pan J."/>
            <person name="Luo Z.H."/>
            <person name="Li M."/>
        </authorList>
    </citation>
    <scope>NUCLEOTIDE SEQUENCE [LARGE SCALE GENOMIC DNA]</scope>
    <source>
        <strain evidence="1">HyVt-443</strain>
    </source>
</reference>
<accession>A0A831RNZ5</accession>
<comment type="caution">
    <text evidence="1">The sequence shown here is derived from an EMBL/GenBank/DDBJ whole genome shotgun (WGS) entry which is preliminary data.</text>
</comment>
<proteinExistence type="predicted"/>
<dbReference type="AlphaFoldDB" id="A0A831RNZ5"/>
<dbReference type="Proteomes" id="UP000886251">
    <property type="component" value="Unassembled WGS sequence"/>
</dbReference>
<organism evidence="1 2">
    <name type="scientific">Sedimenticola thiotaurini</name>
    <dbReference type="NCBI Taxonomy" id="1543721"/>
    <lineage>
        <taxon>Bacteria</taxon>
        <taxon>Pseudomonadati</taxon>
        <taxon>Pseudomonadota</taxon>
        <taxon>Gammaproteobacteria</taxon>
        <taxon>Chromatiales</taxon>
        <taxon>Sedimenticolaceae</taxon>
        <taxon>Sedimenticola</taxon>
    </lineage>
</organism>
<evidence type="ECO:0000313" key="1">
    <source>
        <dbReference type="EMBL" id="HEB96039.1"/>
    </source>
</evidence>
<dbReference type="EMBL" id="DRKP01000070">
    <property type="protein sequence ID" value="HEB96039.1"/>
    <property type="molecule type" value="Genomic_DNA"/>
</dbReference>
<evidence type="ECO:0000313" key="2">
    <source>
        <dbReference type="Proteomes" id="UP000886251"/>
    </source>
</evidence>
<protein>
    <submittedName>
        <fullName evidence="1">Transcriptional regulator</fullName>
    </submittedName>
</protein>
<sequence>MLIEGPLKIAIAEPEDGQGKILVMGFTPEFQALDLERQGTVFRDYLASLTEAVEGDANLDQRNRAGMLIVQQVVEQLLPHVVAGELALEETMTVQIRQEEQAGALSGLLQD</sequence>
<name>A0A831RNZ5_9GAMM</name>
<gene>
    <name evidence="1" type="ORF">ENI96_06385</name>
</gene>